<feature type="domain" description="F-box" evidence="3">
    <location>
        <begin position="1629"/>
        <end position="1676"/>
    </location>
</feature>
<dbReference type="GO" id="GO:0016887">
    <property type="term" value="F:ATP hydrolysis activity"/>
    <property type="evidence" value="ECO:0007669"/>
    <property type="project" value="InterPro"/>
</dbReference>
<dbReference type="InterPro" id="IPR001810">
    <property type="entry name" value="F-box_dom"/>
</dbReference>
<dbReference type="InterPro" id="IPR027417">
    <property type="entry name" value="P-loop_NTPase"/>
</dbReference>
<keyword evidence="6" id="KW-1185">Reference proteome</keyword>
<evidence type="ECO:0000313" key="5">
    <source>
        <dbReference type="EMBL" id="OZJ04513.1"/>
    </source>
</evidence>
<dbReference type="Gene3D" id="1.20.1280.50">
    <property type="match status" value="1"/>
</dbReference>
<evidence type="ECO:0008006" key="7">
    <source>
        <dbReference type="Google" id="ProtNLM"/>
    </source>
</evidence>
<comment type="caution">
    <text evidence="5">The sequence shown here is derived from an EMBL/GenBank/DDBJ whole genome shotgun (WGS) entry which is preliminary data.</text>
</comment>
<dbReference type="Pfam" id="PF12937">
    <property type="entry name" value="F-box-like"/>
    <property type="match status" value="1"/>
</dbReference>
<dbReference type="PROSITE" id="PS50893">
    <property type="entry name" value="ABC_TRANSPORTER_2"/>
    <property type="match status" value="1"/>
</dbReference>
<dbReference type="Pfam" id="PF05348">
    <property type="entry name" value="UMP1"/>
    <property type="match status" value="1"/>
</dbReference>
<dbReference type="Pfam" id="PF25372">
    <property type="entry name" value="DUF7885"/>
    <property type="match status" value="1"/>
</dbReference>
<protein>
    <recommendedName>
        <fullName evidence="7">F-box domain-containing protein</fullName>
    </recommendedName>
</protein>
<feature type="non-terminal residue" evidence="5">
    <location>
        <position position="2348"/>
    </location>
</feature>
<feature type="coiled-coil region" evidence="1">
    <location>
        <begin position="2209"/>
        <end position="2236"/>
    </location>
</feature>
<dbReference type="GO" id="GO:0005737">
    <property type="term" value="C:cytoplasm"/>
    <property type="evidence" value="ECO:0007669"/>
    <property type="project" value="TreeGrafter"/>
</dbReference>
<feature type="region of interest" description="Disordered" evidence="2">
    <location>
        <begin position="2117"/>
        <end position="2148"/>
    </location>
</feature>
<dbReference type="SUPFAM" id="SSF48452">
    <property type="entry name" value="TPR-like"/>
    <property type="match status" value="1"/>
</dbReference>
<name>A0A261Y1P9_9FUNG</name>
<dbReference type="OrthoDB" id="2021145at2759"/>
<dbReference type="SMART" id="SM00367">
    <property type="entry name" value="LRR_CC"/>
    <property type="match status" value="4"/>
</dbReference>
<proteinExistence type="predicted"/>
<feature type="coiled-coil region" evidence="1">
    <location>
        <begin position="1591"/>
        <end position="1618"/>
    </location>
</feature>
<feature type="region of interest" description="Disordered" evidence="2">
    <location>
        <begin position="2306"/>
        <end position="2328"/>
    </location>
</feature>
<dbReference type="InterPro" id="IPR036047">
    <property type="entry name" value="F-box-like_dom_sf"/>
</dbReference>
<dbReference type="Pfam" id="PF10189">
    <property type="entry name" value="Ints3_N"/>
    <property type="match status" value="1"/>
</dbReference>
<accession>A0A261Y1P9</accession>
<dbReference type="Gene3D" id="3.40.50.300">
    <property type="entry name" value="P-loop containing nucleotide triphosphate hydrolases"/>
    <property type="match status" value="1"/>
</dbReference>
<dbReference type="Gene3D" id="1.25.40.10">
    <property type="entry name" value="Tetratricopeptide repeat domain"/>
    <property type="match status" value="1"/>
</dbReference>
<feature type="compositionally biased region" description="Acidic residues" evidence="2">
    <location>
        <begin position="2117"/>
        <end position="2126"/>
    </location>
</feature>
<organism evidence="5 6">
    <name type="scientific">Bifiguratus adelaidae</name>
    <dbReference type="NCBI Taxonomy" id="1938954"/>
    <lineage>
        <taxon>Eukaryota</taxon>
        <taxon>Fungi</taxon>
        <taxon>Fungi incertae sedis</taxon>
        <taxon>Mucoromycota</taxon>
        <taxon>Mucoromycotina</taxon>
        <taxon>Endogonomycetes</taxon>
        <taxon>Endogonales</taxon>
        <taxon>Endogonales incertae sedis</taxon>
        <taxon>Bifiguratus</taxon>
    </lineage>
</organism>
<dbReference type="InterPro" id="IPR006553">
    <property type="entry name" value="Leu-rich_rpt_Cys-con_subtyp"/>
</dbReference>
<dbReference type="EMBL" id="MVBO01000038">
    <property type="protein sequence ID" value="OZJ04513.1"/>
    <property type="molecule type" value="Genomic_DNA"/>
</dbReference>
<dbReference type="SMART" id="SM00256">
    <property type="entry name" value="FBOX"/>
    <property type="match status" value="1"/>
</dbReference>
<gene>
    <name evidence="5" type="ORF">BZG36_02233</name>
</gene>
<feature type="region of interest" description="Disordered" evidence="2">
    <location>
        <begin position="2072"/>
        <end position="2105"/>
    </location>
</feature>
<dbReference type="SUPFAM" id="SSF52540">
    <property type="entry name" value="P-loop containing nucleoside triphosphate hydrolases"/>
    <property type="match status" value="2"/>
</dbReference>
<sequence>MSLSSDWHKQTHLRSTALYQGACKSFAKLVDIFDTEPSIKSLLNGRKFAEDHDNGLEIEFRGVTFTYPNKSQPAISNMPFKLQKSTSTVVVGSNGAGKATLVKLLARFYEPQKGQILINGHDIREYDLQDHRSTIEVIFQDYARYLNTVKENIGVDNVEPVDDTGAILRAAEQSGARRRFDDLDHGLDPVLDPVLGDIAFMRIGSSRLTKRLDDFERRSELSEHFQKLIASLGTKTEAEAHNDLQEKVSSSRAAHSEVASGLLYGILTDAPKSKIYFQLLTILNRDNYATVMKRLVYFSSFPKFHSIHEPVIHQFFYLINELTTIGVSGLDFLYYNLLRQIVPGDTSKSNLTLCANLVRTFEKHIDWLCKYPKLVASVVYCFSRAVIEHGRLVDLRRREINLIVKLMRTKWLACCIIGRDLVRALQEIAHIPEIEAFWRELLHEPEKLAPQFDGIQSLLKVPTPKEFLLVRITIDMERKLMHILQGLRLGQFQRNLGWLTARYLNPNNPSADYLFPDLVRFIVAGWYPTNQILQSDIVPRYVILGSLIRSIKNHVIAANVKLALIWDWLFYGGTGDHLMLIEPCMLLMERSVERYPYITAILLEFMRFSVDEYYPPLRDQIQKSVHVGMREMIEKGVIRSLEPIFTAPSLDAQSRQYMRDLFAPFLAAHDDVKQAPQPRPDVPLLPHSEVDEFAQSASELETANNGSDGSLGKSWVAKAAGLGDEDDIDAFLYGTGRCLRSMCLKPIDGLPRAFAFGSATEDEAVTSGMDESDPVSADEAVEGSNGIRDGFKHTSTIAKSALANEVSDIVGAMLGDIDANVRAIIDDFEKTYDQLGDSGSTSDAAIIALNDALVKLLDTAKATNTPYTLLASVLASPVATMAAKQSFPLHYFQQDDKSNTIVVDCLEIIFEHSLLTAPEQCCDLLKHIATLMPSTSSMIEARMLAFLLRRDEGSLDVLRDYMRFEDVNGDVGADDDTSDLVWQRPLLWFHDQQPDVFVPLLTAICRSQSTRWFVSTPEFFKFLTSISSAPMSVLLLDMRRGAALDWSSYERTKLWQLLSIELMGNEDAIKDLFGNCAILRGLEFEDYPEAFPFLVTMLTTVELTTLTDCAKFMDDILSMAFNFDGDISESQTPFVTSVLGSWHRRYGERMWDCIFRIMEETDYGRVDKGVEDEEDEAEGKSLAEKVVRVYCKWANTNLESQRMNVVGHTLYGASDEYLSCDPCLGPCGDSKIFYDLKNYTSDTPAGVWIGELMTTQLVNSIPRNAPMDMTYAAVSRSRVTERILPRDVKRYNGYSLVPVADERCVSKSSFSIVHHASYHNTASGELGVHDAMRYGIRSLQTEIAPKHALENRLANWKETQTETKYSMQRQLYGMHAPIRHMMERSIVSKVQRAPLLHSSTIGLDILTGNDETIDFEDFLGGVVPFERVHFEGMIAGGRKRPQEVEKSDNARASKRVKNNTPLTTSVSLLKRPDSFRQAKDNLPEVVRLSLKEGVASYKARDWTRAIGILTEVKHCLRTPHDTVHMHKVLDYRAASLAQSGDLNKALKDAYHMLKLIPNSVTGYLRTGKILRQMGLSDKALAIYKVALKECANISEEDLARLHENIKGAKHKMVGLSEDTRSRAPKPIMRDPFQCLPYEVIRYILQYISFSKLIQITRVSKHWQKLLLNEPAIWQKLDFTEDGLLPQSPNITSFEVQHCIRKGLANPRAKAWHLRHLVIGCSSRCNETLPRFLCKMDCRNLQRLELPGVRMSERMLLELVDLIKSNVQILNLRQNRSCTTEFLIMLLTKCPKLRELDLSFSNARLDTLPIVPDNVEPSELQWLNLQGVECNEGVCDRFFGLIPKLKYLNLSNAIVGERILSENIPTLLTGLEALHLSGMRRQDHINLRHCLWQLFGKSQYKLREFSCQRLTMFGNSVLNPMLETSYDSLTSIDLSCCVEVDDATLDMLGGCTRIQVLKIISCPRVTNTGIEKFTEDSLHIQQLHTLEIANNSNITDEGLEFIAKRCLALKQLNLANCSSITGIGLKKLVVEIDSRQSSLNVLDLRSCDHVKPDAMALVREYAKQWRNPFHSMTKDKSKKAYAQETVASEGEGESLEREGSFTSKDLKDELREVLGDAYEDDDQEEQPVLETDTASQVTPKGKDRESPVSDTIDEYSLSHLATESDAILHKPAEEAQTAQSPTKASVTSAPTPNEAEILRKQQKEELYHFIRRKENLILTLQDQLQAHIEELKLLKANWYRLQREERGQSEDAHLAYDKSKTIYDSLGKGIASLMQSTQKAFETGGMQRSTSRALDLGTDALHTAQSRWSALEVRRSSGAPQEPEPTEEDAVLFETDHHGFDGEEVVEKK</sequence>
<dbReference type="PROSITE" id="PS50181">
    <property type="entry name" value="FBOX"/>
    <property type="match status" value="1"/>
</dbReference>
<feature type="region of interest" description="Disordered" evidence="2">
    <location>
        <begin position="2172"/>
        <end position="2193"/>
    </location>
</feature>
<dbReference type="SUPFAM" id="SSF81383">
    <property type="entry name" value="F-box domain"/>
    <property type="match status" value="1"/>
</dbReference>
<evidence type="ECO:0000259" key="4">
    <source>
        <dbReference type="PROSITE" id="PS50893"/>
    </source>
</evidence>
<dbReference type="GO" id="GO:0005524">
    <property type="term" value="F:ATP binding"/>
    <property type="evidence" value="ECO:0007669"/>
    <property type="project" value="InterPro"/>
</dbReference>
<dbReference type="InterPro" id="IPR057207">
    <property type="entry name" value="FBXL15_LRR"/>
</dbReference>
<dbReference type="Pfam" id="PF00005">
    <property type="entry name" value="ABC_tran"/>
    <property type="match status" value="1"/>
</dbReference>
<dbReference type="InterPro" id="IPR019333">
    <property type="entry name" value="INTS3_N"/>
</dbReference>
<dbReference type="InterPro" id="IPR011990">
    <property type="entry name" value="TPR-like_helical_dom_sf"/>
</dbReference>
<dbReference type="PANTHER" id="PTHR13587">
    <property type="entry name" value="INTEGRATOR COMPLEX SUBUNIT 3"/>
    <property type="match status" value="1"/>
</dbReference>
<dbReference type="Gene3D" id="3.80.10.10">
    <property type="entry name" value="Ribonuclease Inhibitor"/>
    <property type="match status" value="2"/>
</dbReference>
<evidence type="ECO:0000259" key="3">
    <source>
        <dbReference type="PROSITE" id="PS50181"/>
    </source>
</evidence>
<feature type="domain" description="ABC transporter" evidence="4">
    <location>
        <begin position="58"/>
        <end position="319"/>
    </location>
</feature>
<evidence type="ECO:0000256" key="2">
    <source>
        <dbReference type="SAM" id="MobiDB-lite"/>
    </source>
</evidence>
<dbReference type="InterPro" id="IPR045334">
    <property type="entry name" value="INTS3"/>
</dbReference>
<feature type="compositionally biased region" description="Basic and acidic residues" evidence="2">
    <location>
        <begin position="2093"/>
        <end position="2105"/>
    </location>
</feature>
<feature type="compositionally biased region" description="Polar residues" evidence="2">
    <location>
        <begin position="2175"/>
        <end position="2190"/>
    </location>
</feature>
<dbReference type="Proteomes" id="UP000242875">
    <property type="component" value="Unassembled WGS sequence"/>
</dbReference>
<dbReference type="SUPFAM" id="SSF52047">
    <property type="entry name" value="RNI-like"/>
    <property type="match status" value="1"/>
</dbReference>
<evidence type="ECO:0000256" key="1">
    <source>
        <dbReference type="SAM" id="Coils"/>
    </source>
</evidence>
<keyword evidence="1" id="KW-0175">Coiled coil</keyword>
<dbReference type="InterPro" id="IPR003439">
    <property type="entry name" value="ABC_transporter-like_ATP-bd"/>
</dbReference>
<reference evidence="5 6" key="1">
    <citation type="journal article" date="2017" name="Mycologia">
        <title>Bifiguratus adelaidae, gen. et sp. nov., a new member of Mucoromycotina in endophytic and soil-dwelling habitats.</title>
        <authorList>
            <person name="Torres-Cruz T.J."/>
            <person name="Billingsley Tobias T.L."/>
            <person name="Almatruk M."/>
            <person name="Hesse C."/>
            <person name="Kuske C.R."/>
            <person name="Desiro A."/>
            <person name="Benucci G.M."/>
            <person name="Bonito G."/>
            <person name="Stajich J.E."/>
            <person name="Dunlap C."/>
            <person name="Arnold A.E."/>
            <person name="Porras-Alfaro A."/>
        </authorList>
    </citation>
    <scope>NUCLEOTIDE SEQUENCE [LARGE SCALE GENOMIC DNA]</scope>
    <source>
        <strain evidence="5 6">AZ0501</strain>
    </source>
</reference>
<dbReference type="PANTHER" id="PTHR13587:SF7">
    <property type="entry name" value="INTEGRATOR COMPLEX SUBUNIT 3"/>
    <property type="match status" value="1"/>
</dbReference>
<evidence type="ECO:0000313" key="6">
    <source>
        <dbReference type="Proteomes" id="UP000242875"/>
    </source>
</evidence>
<dbReference type="InterPro" id="IPR032675">
    <property type="entry name" value="LRR_dom_sf"/>
</dbReference>